<name>L2GJD5_VITCO</name>
<dbReference type="Proteomes" id="UP000011082">
    <property type="component" value="Unassembled WGS sequence"/>
</dbReference>
<organism evidence="2 3">
    <name type="scientific">Vittaforma corneae (strain ATCC 50505)</name>
    <name type="common">Microsporidian parasite</name>
    <name type="synonym">Nosema corneum</name>
    <dbReference type="NCBI Taxonomy" id="993615"/>
    <lineage>
        <taxon>Eukaryota</taxon>
        <taxon>Fungi</taxon>
        <taxon>Fungi incertae sedis</taxon>
        <taxon>Microsporidia</taxon>
        <taxon>Nosematidae</taxon>
        <taxon>Vittaforma</taxon>
    </lineage>
</organism>
<reference evidence="3" key="1">
    <citation type="submission" date="2011-05" db="EMBL/GenBank/DDBJ databases">
        <title>The genome sequence of Vittaforma corneae strain ATCC 50505.</title>
        <authorList>
            <consortium name="The Broad Institute Genome Sequencing Platform"/>
            <person name="Cuomo C."/>
            <person name="Didier E."/>
            <person name="Bowers L."/>
            <person name="Young S.K."/>
            <person name="Zeng Q."/>
            <person name="Gargeya S."/>
            <person name="Fitzgerald M."/>
            <person name="Haas B."/>
            <person name="Abouelleil A."/>
            <person name="Alvarado L."/>
            <person name="Arachchi H.M."/>
            <person name="Berlin A."/>
            <person name="Chapman S.B."/>
            <person name="Gearin G."/>
            <person name="Goldberg J."/>
            <person name="Griggs A."/>
            <person name="Gujja S."/>
            <person name="Hansen M."/>
            <person name="Heiman D."/>
            <person name="Howarth C."/>
            <person name="Larimer J."/>
            <person name="Lui A."/>
            <person name="MacDonald P.J.P."/>
            <person name="McCowen C."/>
            <person name="Montmayeur A."/>
            <person name="Murphy C."/>
            <person name="Neiman D."/>
            <person name="Pearson M."/>
            <person name="Priest M."/>
            <person name="Roberts A."/>
            <person name="Saif S."/>
            <person name="Shea T."/>
            <person name="Sisk P."/>
            <person name="Stolte C."/>
            <person name="Sykes S."/>
            <person name="Wortman J."/>
            <person name="Nusbaum C."/>
            <person name="Birren B."/>
        </authorList>
    </citation>
    <scope>NUCLEOTIDE SEQUENCE [LARGE SCALE GENOMIC DNA]</scope>
    <source>
        <strain evidence="3">ATCC 50505</strain>
    </source>
</reference>
<dbReference type="EMBL" id="JH370153">
    <property type="protein sequence ID" value="ELA40976.1"/>
    <property type="molecule type" value="Genomic_DNA"/>
</dbReference>
<evidence type="ECO:0000313" key="3">
    <source>
        <dbReference type="Proteomes" id="UP000011082"/>
    </source>
</evidence>
<dbReference type="RefSeq" id="XP_007605451.1">
    <property type="nucleotide sequence ID" value="XM_007605389.1"/>
</dbReference>
<gene>
    <name evidence="2" type="ORF">VICG_02006</name>
</gene>
<keyword evidence="1" id="KW-0175">Coiled coil</keyword>
<feature type="coiled-coil region" evidence="1">
    <location>
        <begin position="65"/>
        <end position="120"/>
    </location>
</feature>
<proteinExistence type="predicted"/>
<protein>
    <submittedName>
        <fullName evidence="2">Uncharacterized protein</fullName>
    </submittedName>
</protein>
<accession>L2GJD5</accession>
<sequence length="134" mass="16030">MNENDCADSQRKKAKVSLIFKQKVMETPITEENDESFYDDGRVCYLRRELLECEEYFLKKIEFYLTEFEEEKTKFTSLVSDLERELEDSRMAQLELLVKIKNLKNRIVELEGKTQFYKNKVQKYEGSQNITNNS</sequence>
<dbReference type="InParanoid" id="L2GJD5"/>
<dbReference type="HOGENOM" id="CLU_1897828_0_0_1"/>
<keyword evidence="3" id="KW-1185">Reference proteome</keyword>
<dbReference type="AlphaFoldDB" id="L2GJD5"/>
<dbReference type="VEuPathDB" id="MicrosporidiaDB:VICG_02006"/>
<evidence type="ECO:0000313" key="2">
    <source>
        <dbReference type="EMBL" id="ELA40976.1"/>
    </source>
</evidence>
<evidence type="ECO:0000256" key="1">
    <source>
        <dbReference type="SAM" id="Coils"/>
    </source>
</evidence>
<dbReference type="GeneID" id="19882716"/>